<evidence type="ECO:0000313" key="4">
    <source>
        <dbReference type="EMBL" id="PRY35138.1"/>
    </source>
</evidence>
<evidence type="ECO:0000313" key="5">
    <source>
        <dbReference type="Proteomes" id="UP000239494"/>
    </source>
</evidence>
<dbReference type="GO" id="GO:0016757">
    <property type="term" value="F:glycosyltransferase activity"/>
    <property type="evidence" value="ECO:0007669"/>
    <property type="project" value="UniProtKB-KW"/>
</dbReference>
<dbReference type="Gene3D" id="3.40.50.2000">
    <property type="entry name" value="Glycogen Phosphorylase B"/>
    <property type="match status" value="2"/>
</dbReference>
<dbReference type="Proteomes" id="UP000239494">
    <property type="component" value="Unassembled WGS sequence"/>
</dbReference>
<gene>
    <name evidence="4" type="ORF">CLV43_11456</name>
</gene>
<dbReference type="EMBL" id="PVTF01000014">
    <property type="protein sequence ID" value="PRY35138.1"/>
    <property type="molecule type" value="Genomic_DNA"/>
</dbReference>
<keyword evidence="1" id="KW-0328">Glycosyltransferase</keyword>
<comment type="caution">
    <text evidence="4">The sequence shown here is derived from an EMBL/GenBank/DDBJ whole genome shotgun (WGS) entry which is preliminary data.</text>
</comment>
<evidence type="ECO:0000256" key="2">
    <source>
        <dbReference type="ARBA" id="ARBA00022679"/>
    </source>
</evidence>
<name>A0A2T0SNZ6_9PSEU</name>
<dbReference type="SUPFAM" id="SSF53756">
    <property type="entry name" value="UDP-Glycosyltransferase/glycogen phosphorylase"/>
    <property type="match status" value="1"/>
</dbReference>
<evidence type="ECO:0000259" key="3">
    <source>
        <dbReference type="Pfam" id="PF13439"/>
    </source>
</evidence>
<feature type="domain" description="Glycosyltransferase subfamily 4-like N-terminal" evidence="3">
    <location>
        <begin position="54"/>
        <end position="156"/>
    </location>
</feature>
<dbReference type="RefSeq" id="WP_245887256.1">
    <property type="nucleotide sequence ID" value="NZ_PVTF01000014.1"/>
</dbReference>
<sequence>MTVHVVLPGGVDDVTAPSGGNVYDRRVCAGLGVHEVAVGGAWPRPGANVRAELAAVLAGFPDGDVVLLDGLVACGVPEVVGPQAGRLRLAVLVHLPLADETGLTPAAAAELDAAERAVLRAVDAVVATSPWAARRLVGHHGLAPERVHTVVPGTDPAPLAPGSGGSGRLLCVASVTPRKGHDLLVQALATVADLPWTLDCVGPLGHAEHVARVRELAERHGLADRVRLTGPLTGEPLHRAYAAADLFVLASRAETYGMVVTEALARGLPVLASAVPDALGDGGLLLPPGDAGALAAALRRWFTDEDTRRELRGSALRRRGALPTWDEAVRDLGRVLASLRG</sequence>
<reference evidence="4 5" key="1">
    <citation type="submission" date="2018-03" db="EMBL/GenBank/DDBJ databases">
        <title>Genomic Encyclopedia of Archaeal and Bacterial Type Strains, Phase II (KMG-II): from individual species to whole genera.</title>
        <authorList>
            <person name="Goeker M."/>
        </authorList>
    </citation>
    <scope>NUCLEOTIDE SEQUENCE [LARGE SCALE GENOMIC DNA]</scope>
    <source>
        <strain evidence="4 5">DSM 44720</strain>
    </source>
</reference>
<proteinExistence type="predicted"/>
<keyword evidence="5" id="KW-1185">Reference proteome</keyword>
<keyword evidence="2 4" id="KW-0808">Transferase</keyword>
<dbReference type="InterPro" id="IPR028098">
    <property type="entry name" value="Glyco_trans_4-like_N"/>
</dbReference>
<evidence type="ECO:0000256" key="1">
    <source>
        <dbReference type="ARBA" id="ARBA00022676"/>
    </source>
</evidence>
<accession>A0A2T0SNZ6</accession>
<dbReference type="Pfam" id="PF13692">
    <property type="entry name" value="Glyco_trans_1_4"/>
    <property type="match status" value="1"/>
</dbReference>
<protein>
    <submittedName>
        <fullName evidence="4">Glycosyltransferase involved in cell wall biosynthesis</fullName>
    </submittedName>
</protein>
<dbReference type="PANTHER" id="PTHR12526">
    <property type="entry name" value="GLYCOSYLTRANSFERASE"/>
    <property type="match status" value="1"/>
</dbReference>
<organism evidence="4 5">
    <name type="scientific">Umezawaea tangerina</name>
    <dbReference type="NCBI Taxonomy" id="84725"/>
    <lineage>
        <taxon>Bacteria</taxon>
        <taxon>Bacillati</taxon>
        <taxon>Actinomycetota</taxon>
        <taxon>Actinomycetes</taxon>
        <taxon>Pseudonocardiales</taxon>
        <taxon>Pseudonocardiaceae</taxon>
        <taxon>Umezawaea</taxon>
    </lineage>
</organism>
<dbReference type="CDD" id="cd03801">
    <property type="entry name" value="GT4_PimA-like"/>
    <property type="match status" value="1"/>
</dbReference>
<dbReference type="PANTHER" id="PTHR12526:SF510">
    <property type="entry name" value="D-INOSITOL 3-PHOSPHATE GLYCOSYLTRANSFERASE"/>
    <property type="match status" value="1"/>
</dbReference>
<dbReference type="Pfam" id="PF13439">
    <property type="entry name" value="Glyco_transf_4"/>
    <property type="match status" value="1"/>
</dbReference>
<dbReference type="AlphaFoldDB" id="A0A2T0SNZ6"/>